<evidence type="ECO:0000313" key="1">
    <source>
        <dbReference type="EMBL" id="NDU95890.1"/>
    </source>
</evidence>
<reference evidence="1 2" key="1">
    <citation type="submission" date="2020-02" db="EMBL/GenBank/DDBJ databases">
        <title>Draft genome sequence of two Spirosoma agri KCTC 52727 and Spirosoma terrae KCTC 52035.</title>
        <authorList>
            <person name="Rojas J."/>
            <person name="Ambika Manirajan B."/>
            <person name="Suarez C."/>
            <person name="Ratering S."/>
            <person name="Schnell S."/>
        </authorList>
    </citation>
    <scope>NUCLEOTIDE SEQUENCE [LARGE SCALE GENOMIC DNA]</scope>
    <source>
        <strain evidence="1 2">KCTC 52035</strain>
    </source>
</reference>
<evidence type="ECO:0000313" key="2">
    <source>
        <dbReference type="Proteomes" id="UP000474175"/>
    </source>
</evidence>
<keyword evidence="2" id="KW-1185">Reference proteome</keyword>
<dbReference type="RefSeq" id="WP_163948866.1">
    <property type="nucleotide sequence ID" value="NZ_JAAFZH010000005.1"/>
</dbReference>
<dbReference type="Proteomes" id="UP000474175">
    <property type="component" value="Unassembled WGS sequence"/>
</dbReference>
<accession>A0A6L9L665</accession>
<comment type="caution">
    <text evidence="1">The sequence shown here is derived from an EMBL/GenBank/DDBJ whole genome shotgun (WGS) entry which is preliminary data.</text>
</comment>
<gene>
    <name evidence="1" type="ORF">GK108_13485</name>
</gene>
<dbReference type="EMBL" id="JAAFZH010000005">
    <property type="protein sequence ID" value="NDU95890.1"/>
    <property type="molecule type" value="Genomic_DNA"/>
</dbReference>
<protein>
    <submittedName>
        <fullName evidence="1">Uncharacterized protein</fullName>
    </submittedName>
</protein>
<organism evidence="1 2">
    <name type="scientific">Spirosoma terrae</name>
    <dbReference type="NCBI Taxonomy" id="1968276"/>
    <lineage>
        <taxon>Bacteria</taxon>
        <taxon>Pseudomonadati</taxon>
        <taxon>Bacteroidota</taxon>
        <taxon>Cytophagia</taxon>
        <taxon>Cytophagales</taxon>
        <taxon>Cytophagaceae</taxon>
        <taxon>Spirosoma</taxon>
    </lineage>
</organism>
<name>A0A6L9L665_9BACT</name>
<dbReference type="AlphaFoldDB" id="A0A6L9L665"/>
<sequence>MIEDEEEPSPEFVRGYNHGYQLAKHEPELLDKILKSSNDNTPNDYSRAMVHGKTQYEHEKLVAEMKAIRERQKQTIRRKR</sequence>
<proteinExistence type="predicted"/>